<keyword evidence="4" id="KW-0472">Membrane</keyword>
<dbReference type="PANTHER" id="PTHR38776:SF1">
    <property type="entry name" value="MLTA-INTERACTING PROTEIN-RELATED"/>
    <property type="match status" value="1"/>
</dbReference>
<evidence type="ECO:0000256" key="4">
    <source>
        <dbReference type="ARBA" id="ARBA00023136"/>
    </source>
</evidence>
<keyword evidence="3 6" id="KW-0732">Signal</keyword>
<dbReference type="Pfam" id="PF06629">
    <property type="entry name" value="MipA"/>
    <property type="match status" value="1"/>
</dbReference>
<dbReference type="eggNOG" id="COG3713">
    <property type="taxonomic scope" value="Bacteria"/>
</dbReference>
<dbReference type="EMBL" id="AUNB01000045">
    <property type="protein sequence ID" value="KEO56958.1"/>
    <property type="molecule type" value="Genomic_DNA"/>
</dbReference>
<dbReference type="RefSeq" id="WP_051697294.1">
    <property type="nucleotide sequence ID" value="NZ_AUNB01000045.1"/>
</dbReference>
<evidence type="ECO:0000256" key="2">
    <source>
        <dbReference type="ARBA" id="ARBA00005722"/>
    </source>
</evidence>
<sequence>MMKSLTIAAVMMLPVTAHAGGFDLNTTPAAVAPAPVAAPTPDLIFRLGAGVSYGPAYFGSNDDEAGPTGSFSLQFLRAGGRSVGSETGEPRYGFAPRASFRVISKRSAKDHAELTGMKDVPLSVEVGFGLGYTSRNFEAVGNLRYGAIGHEAWVGELGADLVLRPSDRLTLKAGPRVVVGSNKYNNTYFGVTAAESAASAGALAAYNPGSGVVSAGIEVGAVYALNDTWSINGSVRYDRFQNDAKDSPIVAQGSADQVRVIIGASRLFSFNF</sequence>
<feature type="chain" id="PRO_5001695027" evidence="6">
    <location>
        <begin position="20"/>
        <end position="272"/>
    </location>
</feature>
<keyword evidence="5" id="KW-0998">Cell outer membrane</keyword>
<evidence type="ECO:0000256" key="3">
    <source>
        <dbReference type="ARBA" id="ARBA00022729"/>
    </source>
</evidence>
<name>A0A074JMZ9_9RHOB</name>
<comment type="subcellular location">
    <subcellularLocation>
        <location evidence="1">Cell outer membrane</location>
    </subcellularLocation>
</comment>
<dbReference type="STRING" id="1353528.DT23_17425"/>
<evidence type="ECO:0000313" key="8">
    <source>
        <dbReference type="Proteomes" id="UP000027471"/>
    </source>
</evidence>
<reference evidence="7 8" key="1">
    <citation type="journal article" date="2015" name="Antonie Van Leeuwenhoek">
        <title>Thioclava indica sp. nov., isolated from surface seawater of the Indian Ocean.</title>
        <authorList>
            <person name="Liu Y."/>
            <person name="Lai Q."/>
            <person name="Du J."/>
            <person name="Xu H."/>
            <person name="Jiang L."/>
            <person name="Shao Z."/>
        </authorList>
    </citation>
    <scope>NUCLEOTIDE SEQUENCE [LARGE SCALE GENOMIC DNA]</scope>
    <source>
        <strain evidence="7 8">DT23-4</strain>
    </source>
</reference>
<gene>
    <name evidence="7" type="ORF">DT23_17425</name>
</gene>
<comment type="similarity">
    <text evidence="2">Belongs to the MipA/OmpV family.</text>
</comment>
<evidence type="ECO:0000256" key="5">
    <source>
        <dbReference type="ARBA" id="ARBA00023237"/>
    </source>
</evidence>
<dbReference type="Proteomes" id="UP000027471">
    <property type="component" value="Unassembled WGS sequence"/>
</dbReference>
<dbReference type="AlphaFoldDB" id="A0A074JMZ9"/>
<organism evidence="7 8">
    <name type="scientific">Thioclava indica</name>
    <dbReference type="NCBI Taxonomy" id="1353528"/>
    <lineage>
        <taxon>Bacteria</taxon>
        <taxon>Pseudomonadati</taxon>
        <taxon>Pseudomonadota</taxon>
        <taxon>Alphaproteobacteria</taxon>
        <taxon>Rhodobacterales</taxon>
        <taxon>Paracoccaceae</taxon>
        <taxon>Thioclava</taxon>
    </lineage>
</organism>
<dbReference type="InterPro" id="IPR010583">
    <property type="entry name" value="MipA"/>
</dbReference>
<evidence type="ECO:0000256" key="6">
    <source>
        <dbReference type="SAM" id="SignalP"/>
    </source>
</evidence>
<proteinExistence type="inferred from homology"/>
<keyword evidence="8" id="KW-1185">Reference proteome</keyword>
<dbReference type="PANTHER" id="PTHR38776">
    <property type="entry name" value="MLTA-INTERACTING PROTEIN-RELATED"/>
    <property type="match status" value="1"/>
</dbReference>
<feature type="signal peptide" evidence="6">
    <location>
        <begin position="1"/>
        <end position="19"/>
    </location>
</feature>
<evidence type="ECO:0000313" key="7">
    <source>
        <dbReference type="EMBL" id="KEO56958.1"/>
    </source>
</evidence>
<dbReference type="GO" id="GO:0009279">
    <property type="term" value="C:cell outer membrane"/>
    <property type="evidence" value="ECO:0007669"/>
    <property type="project" value="UniProtKB-SubCell"/>
</dbReference>
<evidence type="ECO:0000256" key="1">
    <source>
        <dbReference type="ARBA" id="ARBA00004442"/>
    </source>
</evidence>
<protein>
    <submittedName>
        <fullName evidence="7">Uncharacterized protein</fullName>
    </submittedName>
</protein>
<accession>A0A074JMZ9</accession>
<comment type="caution">
    <text evidence="7">The sequence shown here is derived from an EMBL/GenBank/DDBJ whole genome shotgun (WGS) entry which is preliminary data.</text>
</comment>